<evidence type="ECO:0000256" key="1">
    <source>
        <dbReference type="SAM" id="MobiDB-lite"/>
    </source>
</evidence>
<dbReference type="AlphaFoldDB" id="A0AB34J2V4"/>
<organism evidence="2 3">
    <name type="scientific">Prymnesium parvum</name>
    <name type="common">Toxic golden alga</name>
    <dbReference type="NCBI Taxonomy" id="97485"/>
    <lineage>
        <taxon>Eukaryota</taxon>
        <taxon>Haptista</taxon>
        <taxon>Haptophyta</taxon>
        <taxon>Prymnesiophyceae</taxon>
        <taxon>Prymnesiales</taxon>
        <taxon>Prymnesiaceae</taxon>
        <taxon>Prymnesium</taxon>
    </lineage>
</organism>
<evidence type="ECO:0000313" key="2">
    <source>
        <dbReference type="EMBL" id="KAL1511501.1"/>
    </source>
</evidence>
<dbReference type="Proteomes" id="UP001515480">
    <property type="component" value="Unassembled WGS sequence"/>
</dbReference>
<keyword evidence="3" id="KW-1185">Reference proteome</keyword>
<reference evidence="2 3" key="1">
    <citation type="journal article" date="2024" name="Science">
        <title>Giant polyketide synthase enzymes in the biosynthesis of giant marine polyether toxins.</title>
        <authorList>
            <person name="Fallon T.R."/>
            <person name="Shende V.V."/>
            <person name="Wierzbicki I.H."/>
            <person name="Pendleton A.L."/>
            <person name="Watervoot N.F."/>
            <person name="Auber R.P."/>
            <person name="Gonzalez D.J."/>
            <person name="Wisecaver J.H."/>
            <person name="Moore B.S."/>
        </authorList>
    </citation>
    <scope>NUCLEOTIDE SEQUENCE [LARGE SCALE GENOMIC DNA]</scope>
    <source>
        <strain evidence="2 3">12B1</strain>
    </source>
</reference>
<comment type="caution">
    <text evidence="2">The sequence shown here is derived from an EMBL/GenBank/DDBJ whole genome shotgun (WGS) entry which is preliminary data.</text>
</comment>
<sequence length="405" mass="42553">MSSAPPAHPSTLDPSSTPPAHPSTLDPSSTPPPHPTTLDPSSTPPAHPSTLGSSTPPPHSSTLDSSSSPAEPHASSTPDTSSEPPPDISSTSDASAALPPHSSSLPPHAPSSTPHPSGSPSSMSHHSSSTPHPSSSTPTHPPPRMQPVTPSARVPPSQGQAMHSPALAQARMLQLNPRLPPHLRLEENPDIDSRDGSLEFTLQHLRPYLGTYGLETTSDGRLAWRHALQPGYWLIFTGSDWLVQSEHEIGSNRAGLRLPDASALPSASQAVWLGFDGSAWRLCRALRCREVVGANIAGATAELQAALSAPAGPTTASRLRQAITAAVSADVDPPLVEQAQERLARLETYGLPSPSPLPAPTRTNQQQQHAPPPPQQSSGSGGLIEMERKPFCNFTRILIGTLYAY</sequence>
<feature type="region of interest" description="Disordered" evidence="1">
    <location>
        <begin position="1"/>
        <end position="164"/>
    </location>
</feature>
<dbReference type="EMBL" id="JBGBPQ010000014">
    <property type="protein sequence ID" value="KAL1511501.1"/>
    <property type="molecule type" value="Genomic_DNA"/>
</dbReference>
<name>A0AB34J2V4_PRYPA</name>
<evidence type="ECO:0000313" key="3">
    <source>
        <dbReference type="Proteomes" id="UP001515480"/>
    </source>
</evidence>
<gene>
    <name evidence="2" type="ORF">AB1Y20_006298</name>
</gene>
<feature type="compositionally biased region" description="Low complexity" evidence="1">
    <location>
        <begin position="48"/>
        <end position="138"/>
    </location>
</feature>
<protein>
    <submittedName>
        <fullName evidence="2">Uncharacterized protein</fullName>
    </submittedName>
</protein>
<proteinExistence type="predicted"/>
<feature type="region of interest" description="Disordered" evidence="1">
    <location>
        <begin position="349"/>
        <end position="383"/>
    </location>
</feature>
<accession>A0AB34J2V4</accession>